<protein>
    <submittedName>
        <fullName evidence="1">Uncharacterized protein</fullName>
    </submittedName>
</protein>
<dbReference type="EMBL" id="BMAT01009249">
    <property type="protein sequence ID" value="GFS02674.1"/>
    <property type="molecule type" value="Genomic_DNA"/>
</dbReference>
<evidence type="ECO:0000313" key="2">
    <source>
        <dbReference type="Proteomes" id="UP000762676"/>
    </source>
</evidence>
<evidence type="ECO:0000313" key="1">
    <source>
        <dbReference type="EMBL" id="GFS02674.1"/>
    </source>
</evidence>
<organism evidence="1 2">
    <name type="scientific">Elysia marginata</name>
    <dbReference type="NCBI Taxonomy" id="1093978"/>
    <lineage>
        <taxon>Eukaryota</taxon>
        <taxon>Metazoa</taxon>
        <taxon>Spiralia</taxon>
        <taxon>Lophotrochozoa</taxon>
        <taxon>Mollusca</taxon>
        <taxon>Gastropoda</taxon>
        <taxon>Heterobranchia</taxon>
        <taxon>Euthyneura</taxon>
        <taxon>Panpulmonata</taxon>
        <taxon>Sacoglossa</taxon>
        <taxon>Placobranchoidea</taxon>
        <taxon>Plakobranchidae</taxon>
        <taxon>Elysia</taxon>
    </lineage>
</organism>
<dbReference type="SUPFAM" id="SSF56300">
    <property type="entry name" value="Metallo-dependent phosphatases"/>
    <property type="match status" value="1"/>
</dbReference>
<dbReference type="InterPro" id="IPR029052">
    <property type="entry name" value="Metallo-depent_PP-like"/>
</dbReference>
<keyword evidence="2" id="KW-1185">Reference proteome</keyword>
<gene>
    <name evidence="1" type="ORF">ElyMa_004612800</name>
</gene>
<comment type="caution">
    <text evidence="1">The sequence shown here is derived from an EMBL/GenBank/DDBJ whole genome shotgun (WGS) entry which is preliminary data.</text>
</comment>
<proteinExistence type="predicted"/>
<accession>A0AAV4HXI4</accession>
<sequence length="82" mass="9084">MPSNCELLTVFSASNYYDDNSNKGAFVKVIVDSSCIKGGNQQIQSPGSPHTMSVSDDGKPELRLMQFIARARNGRRLTFTER</sequence>
<dbReference type="Gene3D" id="3.60.21.10">
    <property type="match status" value="1"/>
</dbReference>
<dbReference type="Proteomes" id="UP000762676">
    <property type="component" value="Unassembled WGS sequence"/>
</dbReference>
<reference evidence="1 2" key="1">
    <citation type="journal article" date="2021" name="Elife">
        <title>Chloroplast acquisition without the gene transfer in kleptoplastic sea slugs, Plakobranchus ocellatus.</title>
        <authorList>
            <person name="Maeda T."/>
            <person name="Takahashi S."/>
            <person name="Yoshida T."/>
            <person name="Shimamura S."/>
            <person name="Takaki Y."/>
            <person name="Nagai Y."/>
            <person name="Toyoda A."/>
            <person name="Suzuki Y."/>
            <person name="Arimoto A."/>
            <person name="Ishii H."/>
            <person name="Satoh N."/>
            <person name="Nishiyama T."/>
            <person name="Hasebe M."/>
            <person name="Maruyama T."/>
            <person name="Minagawa J."/>
            <person name="Obokata J."/>
            <person name="Shigenobu S."/>
        </authorList>
    </citation>
    <scope>NUCLEOTIDE SEQUENCE [LARGE SCALE GENOMIC DNA]</scope>
</reference>
<dbReference type="AlphaFoldDB" id="A0AAV4HXI4"/>
<name>A0AAV4HXI4_9GAST</name>